<name>A0A4R4D4B1_9PROT</name>
<dbReference type="EMBL" id="SKBM01000044">
    <property type="protein sequence ID" value="TCZ52943.1"/>
    <property type="molecule type" value="Genomic_DNA"/>
</dbReference>
<dbReference type="Gene3D" id="3.40.190.150">
    <property type="entry name" value="Bordetella uptake gene, domain 1"/>
    <property type="match status" value="1"/>
</dbReference>
<evidence type="ECO:0000256" key="1">
    <source>
        <dbReference type="ARBA" id="ARBA00006987"/>
    </source>
</evidence>
<organism evidence="2 3">
    <name type="scientific">Roseicella aquatilis</name>
    <dbReference type="NCBI Taxonomy" id="2527868"/>
    <lineage>
        <taxon>Bacteria</taxon>
        <taxon>Pseudomonadati</taxon>
        <taxon>Pseudomonadota</taxon>
        <taxon>Alphaproteobacteria</taxon>
        <taxon>Acetobacterales</taxon>
        <taxon>Roseomonadaceae</taxon>
        <taxon>Roseicella</taxon>
    </lineage>
</organism>
<dbReference type="OrthoDB" id="7247861at2"/>
<dbReference type="InterPro" id="IPR042100">
    <property type="entry name" value="Bug_dom1"/>
</dbReference>
<dbReference type="Pfam" id="PF03401">
    <property type="entry name" value="TctC"/>
    <property type="match status" value="1"/>
</dbReference>
<keyword evidence="3" id="KW-1185">Reference proteome</keyword>
<protein>
    <submittedName>
        <fullName evidence="2">Tripartite tricarboxylate transporter substrate binding protein</fullName>
    </submittedName>
</protein>
<gene>
    <name evidence="2" type="ORF">EXY23_25655</name>
</gene>
<dbReference type="SUPFAM" id="SSF53850">
    <property type="entry name" value="Periplasmic binding protein-like II"/>
    <property type="match status" value="1"/>
</dbReference>
<evidence type="ECO:0000313" key="3">
    <source>
        <dbReference type="Proteomes" id="UP000295023"/>
    </source>
</evidence>
<dbReference type="AlphaFoldDB" id="A0A4R4D4B1"/>
<accession>A0A4R4D4B1</accession>
<evidence type="ECO:0000313" key="2">
    <source>
        <dbReference type="EMBL" id="TCZ52943.1"/>
    </source>
</evidence>
<comment type="caution">
    <text evidence="2">The sequence shown here is derived from an EMBL/GenBank/DDBJ whole genome shotgun (WGS) entry which is preliminary data.</text>
</comment>
<dbReference type="Proteomes" id="UP000295023">
    <property type="component" value="Unassembled WGS sequence"/>
</dbReference>
<dbReference type="PANTHER" id="PTHR42928">
    <property type="entry name" value="TRICARBOXYLATE-BINDING PROTEIN"/>
    <property type="match status" value="1"/>
</dbReference>
<sequence>MTRLRMAVRISVVAMAQLSPPPSLPARCGSSRRRRHHRPINCTERKSRVMTTRRAAVTVMGTLLAAPALRAQPGWNPTRPVRLIVTYPPGGVNDIVGRIVAEPLGRELGQPVVVENRAGAGGNIGTLAAAQAEPDGHTILLGTTALFGVNPILYANSGVDAVRDFVPLGTIAEVANILSVIPRRTQARTVDELVADAKRRPLVYGSVGNGSSSHFSAVVFLKAAGIEATHVPYRGSSPLVAAMLAGEVDFGFDTAATSTTHIQSGAFRALAVTTARRTSALPDVPTMQEAGIAGYDLGIWLGLFAPARTPTPIVARLQAAMDRIRMEQTAERLRGAFVDPLQIPRDDLPSWVATESARWQQIAREARITAD</sequence>
<reference evidence="2 3" key="1">
    <citation type="submission" date="2019-03" db="EMBL/GenBank/DDBJ databases">
        <title>Paracraurococcus aquatilis NE82 genome sequence.</title>
        <authorList>
            <person name="Zhao Y."/>
            <person name="Du Z."/>
        </authorList>
    </citation>
    <scope>NUCLEOTIDE SEQUENCE [LARGE SCALE GENOMIC DNA]</scope>
    <source>
        <strain evidence="2 3">NE82</strain>
    </source>
</reference>
<dbReference type="InterPro" id="IPR005064">
    <property type="entry name" value="BUG"/>
</dbReference>
<dbReference type="Gene3D" id="3.40.190.10">
    <property type="entry name" value="Periplasmic binding protein-like II"/>
    <property type="match status" value="1"/>
</dbReference>
<proteinExistence type="inferred from homology"/>
<dbReference type="PIRSF" id="PIRSF017082">
    <property type="entry name" value="YflP"/>
    <property type="match status" value="1"/>
</dbReference>
<dbReference type="PANTHER" id="PTHR42928:SF5">
    <property type="entry name" value="BLR1237 PROTEIN"/>
    <property type="match status" value="1"/>
</dbReference>
<comment type="similarity">
    <text evidence="1">Belongs to the UPF0065 (bug) family.</text>
</comment>